<keyword evidence="1" id="KW-0472">Membrane</keyword>
<reference evidence="3" key="1">
    <citation type="submission" date="2022-08" db="UniProtKB">
        <authorList>
            <consortium name="EnsemblMetazoa"/>
        </authorList>
    </citation>
    <scope>IDENTIFICATION</scope>
    <source>
        <strain evidence="3">05x7-T-G4-1.051#20</strain>
    </source>
</reference>
<dbReference type="Proteomes" id="UP000005408">
    <property type="component" value="Unassembled WGS sequence"/>
</dbReference>
<accession>A0A8W8K609</accession>
<proteinExistence type="predicted"/>
<dbReference type="AlphaFoldDB" id="A0A8W8K609"/>
<keyword evidence="1" id="KW-0812">Transmembrane</keyword>
<feature type="signal peptide" evidence="2">
    <location>
        <begin position="1"/>
        <end position="22"/>
    </location>
</feature>
<name>A0A8W8K609_MAGGI</name>
<evidence type="ECO:0000313" key="3">
    <source>
        <dbReference type="EnsemblMetazoa" id="G22245.1:cds"/>
    </source>
</evidence>
<keyword evidence="2" id="KW-0732">Signal</keyword>
<evidence type="ECO:0000313" key="4">
    <source>
        <dbReference type="Proteomes" id="UP000005408"/>
    </source>
</evidence>
<evidence type="ECO:0000256" key="1">
    <source>
        <dbReference type="SAM" id="Phobius"/>
    </source>
</evidence>
<keyword evidence="4" id="KW-1185">Reference proteome</keyword>
<sequence>MKIHTYLFQLSILLCGFGSKHIAETDADVCDRPHFCTIMPWRPWSNCEQNCSRPALQLRRRYLCFDTNVFPSPTREKVLRYCNISNQIPMTERRTCERVNCSLGKKNTSIARENYSSSNNSLELPVWIQRIEFIVLAVVSVIFLMTIVCVCRKCCLFWGCITGNKDDDIEVNRGRKKIPKGKVSAISNKESVMAMSLVNV</sequence>
<feature type="chain" id="PRO_5036454054" evidence="2">
    <location>
        <begin position="23"/>
        <end position="200"/>
    </location>
</feature>
<dbReference type="EnsemblMetazoa" id="G22245.1">
    <property type="protein sequence ID" value="G22245.1:cds"/>
    <property type="gene ID" value="G22245"/>
</dbReference>
<organism evidence="3 4">
    <name type="scientific">Magallana gigas</name>
    <name type="common">Pacific oyster</name>
    <name type="synonym">Crassostrea gigas</name>
    <dbReference type="NCBI Taxonomy" id="29159"/>
    <lineage>
        <taxon>Eukaryota</taxon>
        <taxon>Metazoa</taxon>
        <taxon>Spiralia</taxon>
        <taxon>Lophotrochozoa</taxon>
        <taxon>Mollusca</taxon>
        <taxon>Bivalvia</taxon>
        <taxon>Autobranchia</taxon>
        <taxon>Pteriomorphia</taxon>
        <taxon>Ostreida</taxon>
        <taxon>Ostreoidea</taxon>
        <taxon>Ostreidae</taxon>
        <taxon>Magallana</taxon>
    </lineage>
</organism>
<feature type="transmembrane region" description="Helical" evidence="1">
    <location>
        <begin position="133"/>
        <end position="151"/>
    </location>
</feature>
<evidence type="ECO:0000256" key="2">
    <source>
        <dbReference type="SAM" id="SignalP"/>
    </source>
</evidence>
<keyword evidence="1" id="KW-1133">Transmembrane helix</keyword>
<protein>
    <submittedName>
        <fullName evidence="3">Uncharacterized protein</fullName>
    </submittedName>
</protein>